<comment type="caution">
    <text evidence="1">The sequence shown here is derived from an EMBL/GenBank/DDBJ whole genome shotgun (WGS) entry which is preliminary data.</text>
</comment>
<dbReference type="InterPro" id="IPR036069">
    <property type="entry name" value="DUF34/NIF3_sf"/>
</dbReference>
<dbReference type="EMBL" id="PEWV01000061">
    <property type="protein sequence ID" value="PIU41327.1"/>
    <property type="molecule type" value="Genomic_DNA"/>
</dbReference>
<gene>
    <name evidence="1" type="ORF">COS99_06070</name>
</gene>
<proteinExistence type="predicted"/>
<name>A0A2J0L478_9BACT</name>
<reference evidence="1 2" key="1">
    <citation type="submission" date="2017-09" db="EMBL/GenBank/DDBJ databases">
        <title>Depth-based differentiation of microbial function through sediment-hosted aquifers and enrichment of novel symbionts in the deep terrestrial subsurface.</title>
        <authorList>
            <person name="Probst A.J."/>
            <person name="Ladd B."/>
            <person name="Jarett J.K."/>
            <person name="Geller-Mcgrath D.E."/>
            <person name="Sieber C.M."/>
            <person name="Emerson J.B."/>
            <person name="Anantharaman K."/>
            <person name="Thomas B.C."/>
            <person name="Malmstrom R."/>
            <person name="Stieglmeier M."/>
            <person name="Klingl A."/>
            <person name="Woyke T."/>
            <person name="Ryan C.M."/>
            <person name="Banfield J.F."/>
        </authorList>
    </citation>
    <scope>NUCLEOTIDE SEQUENCE [LARGE SCALE GENOMIC DNA]</scope>
    <source>
        <strain evidence="1">CG07_land_8_20_14_0_80_42_15</strain>
    </source>
</reference>
<sequence>MKLGKLYELAVNEGMKKDPRGLSAVNKILTEAKSKYRKLKGADKLYFDKESLRNPYSDTRILYGNPEREVQNALVGIDMEVPEVLLADRLNQDGKDIDLIITHHPEGKALAGLYEVMHVQKGILIKTGMAPNVAKDLMDRRIGEVERGIHAVNHMRVIDAARLLDMPFMSMHTVADNFVASFLQNLFNGKKPKKVGDIVNLLNNIPEYKNATINKAGPKIIAGKKDSKAGKVLVDMTGGTEGSENIFARLSQAGIGTLVCMHLSEKHFTKIKDEYINVVVAGHIASDNLGLNMLLDKLENKSGINVLACSGFKRVRR</sequence>
<evidence type="ECO:0000313" key="2">
    <source>
        <dbReference type="Proteomes" id="UP000230052"/>
    </source>
</evidence>
<protein>
    <submittedName>
        <fullName evidence="1">NGG1p interacting factor NIF3</fullName>
    </submittedName>
</protein>
<dbReference type="Gene3D" id="3.40.1390.30">
    <property type="entry name" value="NIF3 (NGG1p interacting factor 3)-like"/>
    <property type="match status" value="2"/>
</dbReference>
<dbReference type="AlphaFoldDB" id="A0A2J0L478"/>
<dbReference type="Proteomes" id="UP000230052">
    <property type="component" value="Unassembled WGS sequence"/>
</dbReference>
<accession>A0A2J0L478</accession>
<evidence type="ECO:0000313" key="1">
    <source>
        <dbReference type="EMBL" id="PIU41327.1"/>
    </source>
</evidence>
<dbReference type="SUPFAM" id="SSF102705">
    <property type="entry name" value="NIF3 (NGG1p interacting factor 3)-like"/>
    <property type="match status" value="1"/>
</dbReference>
<organism evidence="1 2">
    <name type="scientific">Candidatus Aquitaenariimonas noxiae</name>
    <dbReference type="NCBI Taxonomy" id="1974741"/>
    <lineage>
        <taxon>Bacteria</taxon>
        <taxon>Pseudomonadati</taxon>
        <taxon>Candidatus Omnitrophota</taxon>
        <taxon>Candidatus Aquitaenariimonas</taxon>
    </lineage>
</organism>